<proteinExistence type="predicted"/>
<sequence>MKVKELRQAYQKAKEASSRSGSEPHTCHFNDQLHGILGGDPTTTPPLSMDTCKEGVSCNMEEDFLDEEEEEEEEENAQQQAVNPFSLAARTFSSPWSQYLPKARSLTLKAEKAPLVQPIAAPTGHGMLLQANGGCGRTASTSLGSCRFLQPPLAWSGEPQPVGATSG</sequence>
<accession>M7AZD4</accession>
<reference evidence="3" key="1">
    <citation type="journal article" date="2013" name="Nat. Genet.">
        <title>The draft genomes of soft-shell turtle and green sea turtle yield insights into the development and evolution of the turtle-specific body plan.</title>
        <authorList>
            <person name="Wang Z."/>
            <person name="Pascual-Anaya J."/>
            <person name="Zadissa A."/>
            <person name="Li W."/>
            <person name="Niimura Y."/>
            <person name="Huang Z."/>
            <person name="Li C."/>
            <person name="White S."/>
            <person name="Xiong Z."/>
            <person name="Fang D."/>
            <person name="Wang B."/>
            <person name="Ming Y."/>
            <person name="Chen Y."/>
            <person name="Zheng Y."/>
            <person name="Kuraku S."/>
            <person name="Pignatelli M."/>
            <person name="Herrero J."/>
            <person name="Beal K."/>
            <person name="Nozawa M."/>
            <person name="Li Q."/>
            <person name="Wang J."/>
            <person name="Zhang H."/>
            <person name="Yu L."/>
            <person name="Shigenobu S."/>
            <person name="Wang J."/>
            <person name="Liu J."/>
            <person name="Flicek P."/>
            <person name="Searle S."/>
            <person name="Wang J."/>
            <person name="Kuratani S."/>
            <person name="Yin Y."/>
            <person name="Aken B."/>
            <person name="Zhang G."/>
            <person name="Irie N."/>
        </authorList>
    </citation>
    <scope>NUCLEOTIDE SEQUENCE [LARGE SCALE GENOMIC DNA]</scope>
</reference>
<dbReference type="EMBL" id="KB563122">
    <property type="protein sequence ID" value="EMP28490.1"/>
    <property type="molecule type" value="Genomic_DNA"/>
</dbReference>
<feature type="region of interest" description="Disordered" evidence="1">
    <location>
        <begin position="1"/>
        <end position="49"/>
    </location>
</feature>
<evidence type="ECO:0000313" key="2">
    <source>
        <dbReference type="EMBL" id="EMP28490.1"/>
    </source>
</evidence>
<name>M7AZD4_CHEMY</name>
<feature type="compositionally biased region" description="Basic and acidic residues" evidence="1">
    <location>
        <begin position="1"/>
        <end position="17"/>
    </location>
</feature>
<protein>
    <submittedName>
        <fullName evidence="2">Uncharacterized protein</fullName>
    </submittedName>
</protein>
<gene>
    <name evidence="2" type="ORF">UY3_14409</name>
</gene>
<dbReference type="Proteomes" id="UP000031443">
    <property type="component" value="Unassembled WGS sequence"/>
</dbReference>
<evidence type="ECO:0000256" key="1">
    <source>
        <dbReference type="SAM" id="MobiDB-lite"/>
    </source>
</evidence>
<dbReference type="AlphaFoldDB" id="M7AZD4"/>
<keyword evidence="3" id="KW-1185">Reference proteome</keyword>
<organism evidence="2 3">
    <name type="scientific">Chelonia mydas</name>
    <name type="common">Green sea-turtle</name>
    <name type="synonym">Chelonia agassizi</name>
    <dbReference type="NCBI Taxonomy" id="8469"/>
    <lineage>
        <taxon>Eukaryota</taxon>
        <taxon>Metazoa</taxon>
        <taxon>Chordata</taxon>
        <taxon>Craniata</taxon>
        <taxon>Vertebrata</taxon>
        <taxon>Euteleostomi</taxon>
        <taxon>Archelosauria</taxon>
        <taxon>Testudinata</taxon>
        <taxon>Testudines</taxon>
        <taxon>Cryptodira</taxon>
        <taxon>Durocryptodira</taxon>
        <taxon>Americhelydia</taxon>
        <taxon>Chelonioidea</taxon>
        <taxon>Cheloniidae</taxon>
        <taxon>Chelonia</taxon>
    </lineage>
</organism>
<evidence type="ECO:0000313" key="3">
    <source>
        <dbReference type="Proteomes" id="UP000031443"/>
    </source>
</evidence>